<evidence type="ECO:0000256" key="1">
    <source>
        <dbReference type="SAM" id="SignalP"/>
    </source>
</evidence>
<sequence length="126" mass="14068">MKRLQWGTWRRLGCLAMVVGLAGCAATPPPEPRELTYAVPAETTFRQAVELMMEQGYVVRYADLDLGRAEATLARWPEYRLQLQVDDQGSAQSRVSVMAQRGGQALPPYLLDPWLVALQRRLGVAP</sequence>
<protein>
    <recommendedName>
        <fullName evidence="4">Lipoprotein</fullName>
    </recommendedName>
</protein>
<feature type="signal peptide" evidence="1">
    <location>
        <begin position="1"/>
        <end position="25"/>
    </location>
</feature>
<dbReference type="Proteomes" id="UP001165542">
    <property type="component" value="Unassembled WGS sequence"/>
</dbReference>
<comment type="caution">
    <text evidence="2">The sequence shown here is derived from an EMBL/GenBank/DDBJ whole genome shotgun (WGS) entry which is preliminary data.</text>
</comment>
<reference evidence="2" key="1">
    <citation type="submission" date="2021-11" db="EMBL/GenBank/DDBJ databases">
        <title>Halomonas sp., isolated from a coastal aquaculture zone in Dongshan Bay.</title>
        <authorList>
            <person name="Lin W."/>
        </authorList>
    </citation>
    <scope>NUCLEOTIDE SEQUENCE</scope>
    <source>
        <strain evidence="2">Yzlin-01</strain>
    </source>
</reference>
<keyword evidence="1" id="KW-0732">Signal</keyword>
<name>A0ABT2EK65_9GAMM</name>
<dbReference type="RefSeq" id="WP_259037466.1">
    <property type="nucleotide sequence ID" value="NZ_JAJISC010000009.1"/>
</dbReference>
<dbReference type="EMBL" id="JAJISC010000009">
    <property type="protein sequence ID" value="MCS2610972.1"/>
    <property type="molecule type" value="Genomic_DNA"/>
</dbReference>
<evidence type="ECO:0008006" key="4">
    <source>
        <dbReference type="Google" id="ProtNLM"/>
    </source>
</evidence>
<feature type="chain" id="PRO_5047097176" description="Lipoprotein" evidence="1">
    <location>
        <begin position="26"/>
        <end position="126"/>
    </location>
</feature>
<dbReference type="PROSITE" id="PS51257">
    <property type="entry name" value="PROKAR_LIPOPROTEIN"/>
    <property type="match status" value="1"/>
</dbReference>
<evidence type="ECO:0000313" key="3">
    <source>
        <dbReference type="Proteomes" id="UP001165542"/>
    </source>
</evidence>
<accession>A0ABT2EK65</accession>
<gene>
    <name evidence="2" type="ORF">LLY24_16775</name>
</gene>
<organism evidence="2 3">
    <name type="scientific">Halomonas dongshanensis</name>
    <dbReference type="NCBI Taxonomy" id="2890835"/>
    <lineage>
        <taxon>Bacteria</taxon>
        <taxon>Pseudomonadati</taxon>
        <taxon>Pseudomonadota</taxon>
        <taxon>Gammaproteobacteria</taxon>
        <taxon>Oceanospirillales</taxon>
        <taxon>Halomonadaceae</taxon>
        <taxon>Halomonas</taxon>
    </lineage>
</organism>
<evidence type="ECO:0000313" key="2">
    <source>
        <dbReference type="EMBL" id="MCS2610972.1"/>
    </source>
</evidence>
<keyword evidence="3" id="KW-1185">Reference proteome</keyword>
<proteinExistence type="predicted"/>